<keyword evidence="4" id="KW-0732">Signal</keyword>
<keyword evidence="6 10" id="KW-1133">Transmembrane helix</keyword>
<feature type="transmembrane region" description="Helical" evidence="10">
    <location>
        <begin position="390"/>
        <end position="411"/>
    </location>
</feature>
<dbReference type="InterPro" id="IPR032675">
    <property type="entry name" value="LRR_dom_sf"/>
</dbReference>
<dbReference type="PANTHER" id="PTHR27000">
    <property type="entry name" value="LEUCINE-RICH REPEAT RECEPTOR-LIKE PROTEIN KINASE FAMILY PROTEIN-RELATED"/>
    <property type="match status" value="1"/>
</dbReference>
<reference evidence="11" key="1">
    <citation type="submission" date="2020-01" db="EMBL/GenBank/DDBJ databases">
        <title>Genome Sequencing of Three Apophysomyces-Like Fungal Strains Confirms a Novel Fungal Genus in the Mucoromycota with divergent Burkholderia-like Endosymbiotic Bacteria.</title>
        <authorList>
            <person name="Stajich J.E."/>
            <person name="Macias A.M."/>
            <person name="Carter-House D."/>
            <person name="Lovett B."/>
            <person name="Kasson L.R."/>
            <person name="Berry K."/>
            <person name="Grigoriev I."/>
            <person name="Chang Y."/>
            <person name="Spatafora J."/>
            <person name="Kasson M.T."/>
        </authorList>
    </citation>
    <scope>NUCLEOTIDE SEQUENCE</scope>
    <source>
        <strain evidence="11">NRRL A-21654</strain>
    </source>
</reference>
<keyword evidence="12" id="KW-1185">Reference proteome</keyword>
<dbReference type="EMBL" id="JABAYA010000129">
    <property type="protein sequence ID" value="KAF7724111.1"/>
    <property type="molecule type" value="Genomic_DNA"/>
</dbReference>
<keyword evidence="7 10" id="KW-0472">Membrane</keyword>
<accession>A0A8H7EPE1</accession>
<sequence>MDCDRITALFNTTHNCCNSSTSWLSIECDSGQRITRLLYDNISLKRRCTLSSTSLSNLTALQTLSLSNYVDETTCPDFSVAFQYLPLTSLAMRGANLSEHTSVKLSRNTLLKLDLSYSNLTTLPGWIDRLDKLDTLLMYGSPLVESQLSFRCHISHMALALRTDNLSWLNSNCTQLTWLNLYLDVPPDRLNLSRLVHLETLTVISSQAFESKFPLWLGHLTMLQHLTYRAKIVDTLPLNVLERLPLTVLDLTGNKLTGELPQQLSAVSLDIVRLQKNMLWGSIPAALMNASICNLGENPILCAGAGNPWGLCHHCGLIPSFLELMEKYKIQLIVLAACLLSLLIGSIWVFLFHKHQRPSFWTFLGVFFCIFGMINLLTTIVHLGYIGHSYISLVLLCLTTIISLCLNAYLYSYCCRRFNILIIRRTWPVFVLCCLDLNNFRLYKISTLNLSAYRTAIDFRVPTALSLFKVILADIPHTAIAIYLLMLHSPVASTLLLSITSGIFVVRAIVQTLCLCYQARQAAEAAKTDSTTSSLTCINETSNRTENERLIHSS</sequence>
<evidence type="ECO:0000256" key="1">
    <source>
        <dbReference type="ARBA" id="ARBA00004167"/>
    </source>
</evidence>
<keyword evidence="5" id="KW-0677">Repeat</keyword>
<dbReference type="Pfam" id="PF00560">
    <property type="entry name" value="LRR_1"/>
    <property type="match status" value="1"/>
</dbReference>
<evidence type="ECO:0000256" key="3">
    <source>
        <dbReference type="ARBA" id="ARBA00022692"/>
    </source>
</evidence>
<dbReference type="Proteomes" id="UP000605846">
    <property type="component" value="Unassembled WGS sequence"/>
</dbReference>
<evidence type="ECO:0000256" key="2">
    <source>
        <dbReference type="ARBA" id="ARBA00022614"/>
    </source>
</evidence>
<evidence type="ECO:0000256" key="5">
    <source>
        <dbReference type="ARBA" id="ARBA00022737"/>
    </source>
</evidence>
<evidence type="ECO:0000313" key="11">
    <source>
        <dbReference type="EMBL" id="KAF7724111.1"/>
    </source>
</evidence>
<protein>
    <submittedName>
        <fullName evidence="11">Uncharacterized protein</fullName>
    </submittedName>
</protein>
<comment type="subcellular location">
    <subcellularLocation>
        <location evidence="1">Membrane</location>
        <topology evidence="1">Single-pass membrane protein</topology>
    </subcellularLocation>
</comment>
<keyword evidence="8" id="KW-0675">Receptor</keyword>
<name>A0A8H7EPE1_9FUNG</name>
<evidence type="ECO:0000256" key="10">
    <source>
        <dbReference type="SAM" id="Phobius"/>
    </source>
</evidence>
<comment type="caution">
    <text evidence="11">The sequence shown here is derived from an EMBL/GenBank/DDBJ whole genome shotgun (WGS) entry which is preliminary data.</text>
</comment>
<dbReference type="PANTHER" id="PTHR27000:SF642">
    <property type="entry name" value="INACTIVE LEUCINE-RICH REPEAT RECEPTOR KINASE XIAO-RELATED"/>
    <property type="match status" value="1"/>
</dbReference>
<feature type="transmembrane region" description="Helical" evidence="10">
    <location>
        <begin position="491"/>
        <end position="510"/>
    </location>
</feature>
<evidence type="ECO:0000256" key="7">
    <source>
        <dbReference type="ARBA" id="ARBA00023136"/>
    </source>
</evidence>
<gene>
    <name evidence="11" type="ORF">EC973_001295</name>
</gene>
<organism evidence="11 12">
    <name type="scientific">Apophysomyces ossiformis</name>
    <dbReference type="NCBI Taxonomy" id="679940"/>
    <lineage>
        <taxon>Eukaryota</taxon>
        <taxon>Fungi</taxon>
        <taxon>Fungi incertae sedis</taxon>
        <taxon>Mucoromycota</taxon>
        <taxon>Mucoromycotina</taxon>
        <taxon>Mucoromycetes</taxon>
        <taxon>Mucorales</taxon>
        <taxon>Mucorineae</taxon>
        <taxon>Mucoraceae</taxon>
        <taxon>Apophysomyces</taxon>
    </lineage>
</organism>
<dbReference type="GO" id="GO:0016020">
    <property type="term" value="C:membrane"/>
    <property type="evidence" value="ECO:0007669"/>
    <property type="project" value="UniProtKB-SubCell"/>
</dbReference>
<feature type="transmembrane region" description="Helical" evidence="10">
    <location>
        <begin position="363"/>
        <end position="384"/>
    </location>
</feature>
<keyword evidence="2" id="KW-0433">Leucine-rich repeat</keyword>
<keyword evidence="9" id="KW-0325">Glycoprotein</keyword>
<feature type="transmembrane region" description="Helical" evidence="10">
    <location>
        <begin position="464"/>
        <end position="485"/>
    </location>
</feature>
<keyword evidence="3 10" id="KW-0812">Transmembrane</keyword>
<evidence type="ECO:0000313" key="12">
    <source>
        <dbReference type="Proteomes" id="UP000605846"/>
    </source>
</evidence>
<dbReference type="AlphaFoldDB" id="A0A8H7EPE1"/>
<evidence type="ECO:0000256" key="6">
    <source>
        <dbReference type="ARBA" id="ARBA00022989"/>
    </source>
</evidence>
<evidence type="ECO:0000256" key="4">
    <source>
        <dbReference type="ARBA" id="ARBA00022729"/>
    </source>
</evidence>
<evidence type="ECO:0000256" key="8">
    <source>
        <dbReference type="ARBA" id="ARBA00023170"/>
    </source>
</evidence>
<dbReference type="Gene3D" id="3.80.10.10">
    <property type="entry name" value="Ribonuclease Inhibitor"/>
    <property type="match status" value="2"/>
</dbReference>
<evidence type="ECO:0000256" key="9">
    <source>
        <dbReference type="ARBA" id="ARBA00023180"/>
    </source>
</evidence>
<dbReference type="InterPro" id="IPR001611">
    <property type="entry name" value="Leu-rich_rpt"/>
</dbReference>
<proteinExistence type="predicted"/>
<feature type="transmembrane region" description="Helical" evidence="10">
    <location>
        <begin position="330"/>
        <end position="351"/>
    </location>
</feature>
<dbReference type="SUPFAM" id="SSF52047">
    <property type="entry name" value="RNI-like"/>
    <property type="match status" value="1"/>
</dbReference>
<dbReference type="OrthoDB" id="676979at2759"/>